<dbReference type="AlphaFoldDB" id="A0A1E4U3Y8"/>
<keyword evidence="3" id="KW-0547">Nucleotide-binding</keyword>
<dbReference type="EMBL" id="KV454011">
    <property type="protein sequence ID" value="ODV98628.1"/>
    <property type="molecule type" value="Genomic_DNA"/>
</dbReference>
<dbReference type="Gene3D" id="1.10.510.10">
    <property type="entry name" value="Transferase(Phosphotransferase) domain 1"/>
    <property type="match status" value="1"/>
</dbReference>
<evidence type="ECO:0000313" key="7">
    <source>
        <dbReference type="EMBL" id="ODV98628.1"/>
    </source>
</evidence>
<keyword evidence="5" id="KW-0067">ATP-binding</keyword>
<reference evidence="8" key="1">
    <citation type="submission" date="2016-05" db="EMBL/GenBank/DDBJ databases">
        <title>Comparative genomics of biotechnologically important yeasts.</title>
        <authorList>
            <consortium name="DOE Joint Genome Institute"/>
            <person name="Riley R."/>
            <person name="Haridas S."/>
            <person name="Wolfe K.H."/>
            <person name="Lopes M.R."/>
            <person name="Hittinger C.T."/>
            <person name="Goker M."/>
            <person name="Salamov A."/>
            <person name="Wisecaver J."/>
            <person name="Long T.M."/>
            <person name="Aerts A.L."/>
            <person name="Barry K."/>
            <person name="Choi C."/>
            <person name="Clum A."/>
            <person name="Coughlan A.Y."/>
            <person name="Deshpande S."/>
            <person name="Douglass A.P."/>
            <person name="Hanson S.J."/>
            <person name="Klenk H.-P."/>
            <person name="Labutti K."/>
            <person name="Lapidus A."/>
            <person name="Lindquist E."/>
            <person name="Lipzen A."/>
            <person name="Meier-Kolthoff J.P."/>
            <person name="Ohm R.A."/>
            <person name="Otillar R.P."/>
            <person name="Pangilinan J."/>
            <person name="Peng Y."/>
            <person name="Rokas A."/>
            <person name="Rosa C.A."/>
            <person name="Scheuner C."/>
            <person name="Sibirny A.A."/>
            <person name="Slot J.C."/>
            <person name="Stielow J.B."/>
            <person name="Sun H."/>
            <person name="Kurtzman C.P."/>
            <person name="Blackwell M."/>
            <person name="Grigoriev I.V."/>
            <person name="Jeffries T.W."/>
        </authorList>
    </citation>
    <scope>NUCLEOTIDE SEQUENCE [LARGE SCALE GENOMIC DNA]</scope>
    <source>
        <strain evidence="8">NRRL Y-2460</strain>
    </source>
</reference>
<dbReference type="STRING" id="669874.A0A1E4U3Y8"/>
<dbReference type="SMART" id="SM00220">
    <property type="entry name" value="S_TKc"/>
    <property type="match status" value="1"/>
</dbReference>
<dbReference type="PROSITE" id="PS00108">
    <property type="entry name" value="PROTEIN_KINASE_ST"/>
    <property type="match status" value="1"/>
</dbReference>
<organism evidence="7 8">
    <name type="scientific">Pachysolen tannophilus NRRL Y-2460</name>
    <dbReference type="NCBI Taxonomy" id="669874"/>
    <lineage>
        <taxon>Eukaryota</taxon>
        <taxon>Fungi</taxon>
        <taxon>Dikarya</taxon>
        <taxon>Ascomycota</taxon>
        <taxon>Saccharomycotina</taxon>
        <taxon>Pichiomycetes</taxon>
        <taxon>Pachysolenaceae</taxon>
        <taxon>Pachysolen</taxon>
    </lineage>
</organism>
<keyword evidence="8" id="KW-1185">Reference proteome</keyword>
<proteinExistence type="predicted"/>
<dbReference type="GO" id="GO:0042802">
    <property type="term" value="F:identical protein binding"/>
    <property type="evidence" value="ECO:0007669"/>
    <property type="project" value="EnsemblFungi"/>
</dbReference>
<dbReference type="GO" id="GO:0046827">
    <property type="term" value="P:positive regulation of protein export from nucleus"/>
    <property type="evidence" value="ECO:0007669"/>
    <property type="project" value="EnsemblFungi"/>
</dbReference>
<dbReference type="InterPro" id="IPR011009">
    <property type="entry name" value="Kinase-like_dom_sf"/>
</dbReference>
<dbReference type="GO" id="GO:0005524">
    <property type="term" value="F:ATP binding"/>
    <property type="evidence" value="ECO:0007669"/>
    <property type="project" value="UniProtKB-KW"/>
</dbReference>
<dbReference type="FunFam" id="1.10.510.10:FF:000040">
    <property type="entry name" value="Mitogen-activated protein kinase"/>
    <property type="match status" value="1"/>
</dbReference>
<evidence type="ECO:0000256" key="4">
    <source>
        <dbReference type="ARBA" id="ARBA00022777"/>
    </source>
</evidence>
<keyword evidence="1" id="KW-0723">Serine/threonine-protein kinase</keyword>
<evidence type="ECO:0000313" key="8">
    <source>
        <dbReference type="Proteomes" id="UP000094236"/>
    </source>
</evidence>
<dbReference type="GO" id="GO:0071507">
    <property type="term" value="P:pheromone response MAPK cascade"/>
    <property type="evidence" value="ECO:0007669"/>
    <property type="project" value="EnsemblFungi"/>
</dbReference>
<dbReference type="GO" id="GO:0001403">
    <property type="term" value="P:invasive growth in response to glucose limitation"/>
    <property type="evidence" value="ECO:0007669"/>
    <property type="project" value="EnsemblFungi"/>
</dbReference>
<dbReference type="GO" id="GO:0043332">
    <property type="term" value="C:mating projection tip"/>
    <property type="evidence" value="ECO:0007669"/>
    <property type="project" value="EnsemblFungi"/>
</dbReference>
<dbReference type="PANTHER" id="PTHR24055">
    <property type="entry name" value="MITOGEN-ACTIVATED PROTEIN KINASE"/>
    <property type="match status" value="1"/>
</dbReference>
<dbReference type="GO" id="GO:0005737">
    <property type="term" value="C:cytoplasm"/>
    <property type="evidence" value="ECO:0007669"/>
    <property type="project" value="EnsemblFungi"/>
</dbReference>
<dbReference type="OrthoDB" id="192887at2759"/>
<dbReference type="GO" id="GO:0043409">
    <property type="term" value="P:negative regulation of MAPK cascade"/>
    <property type="evidence" value="ECO:0007669"/>
    <property type="project" value="EnsemblFungi"/>
</dbReference>
<name>A0A1E4U3Y8_PACTA</name>
<dbReference type="SUPFAM" id="SSF56112">
    <property type="entry name" value="Protein kinase-like (PK-like)"/>
    <property type="match status" value="1"/>
</dbReference>
<dbReference type="GO" id="GO:0005634">
    <property type="term" value="C:nucleus"/>
    <property type="evidence" value="ECO:0007669"/>
    <property type="project" value="EnsemblFungi"/>
</dbReference>
<dbReference type="Proteomes" id="UP000094236">
    <property type="component" value="Unassembled WGS sequence"/>
</dbReference>
<dbReference type="GO" id="GO:0010526">
    <property type="term" value="P:transposable element silencing"/>
    <property type="evidence" value="ECO:0007669"/>
    <property type="project" value="EnsemblFungi"/>
</dbReference>
<dbReference type="InterPro" id="IPR050117">
    <property type="entry name" value="MAPK"/>
</dbReference>
<dbReference type="GO" id="GO:0004707">
    <property type="term" value="F:MAP kinase activity"/>
    <property type="evidence" value="ECO:0007669"/>
    <property type="project" value="EnsemblFungi"/>
</dbReference>
<feature type="domain" description="Protein kinase" evidence="6">
    <location>
        <begin position="1"/>
        <end position="180"/>
    </location>
</feature>
<evidence type="ECO:0000256" key="1">
    <source>
        <dbReference type="ARBA" id="ARBA00022527"/>
    </source>
</evidence>
<dbReference type="InterPro" id="IPR008271">
    <property type="entry name" value="Ser/Thr_kinase_AS"/>
</dbReference>
<accession>A0A1E4U3Y8</accession>
<gene>
    <name evidence="7" type="ORF">PACTADRAFT_48349</name>
</gene>
<sequence>MLHSANVIHRDLKPSNLLLNANCDLKICDFGLARIDAAKEGNGTEKINLLTEYVATRWYRAPEIMLTSSQYSKAIDIWSVGCILAELFLGQPLFPGRDYKHQLILIFEILGTPIGDDLQSIKSKRAREYIKSLPFYKKTPLRNLFGDHINPLGVDLVEKMLAFNTVNRITVEEALKHPYLRAFHVPSDEPVANPIPKDFFKFDLYKDQLSISQLKMLLYEEITKK</sequence>
<evidence type="ECO:0000259" key="6">
    <source>
        <dbReference type="PROSITE" id="PS50011"/>
    </source>
</evidence>
<dbReference type="InterPro" id="IPR000719">
    <property type="entry name" value="Prot_kinase_dom"/>
</dbReference>
<dbReference type="GO" id="GO:0009272">
    <property type="term" value="P:fungal-type cell wall biogenesis"/>
    <property type="evidence" value="ECO:0007669"/>
    <property type="project" value="UniProtKB-ARBA"/>
</dbReference>
<keyword evidence="2" id="KW-0808">Transferase</keyword>
<evidence type="ECO:0000256" key="3">
    <source>
        <dbReference type="ARBA" id="ARBA00022741"/>
    </source>
</evidence>
<protein>
    <recommendedName>
        <fullName evidence="6">Protein kinase domain-containing protein</fullName>
    </recommendedName>
</protein>
<evidence type="ECO:0000256" key="2">
    <source>
        <dbReference type="ARBA" id="ARBA00022679"/>
    </source>
</evidence>
<evidence type="ECO:0000256" key="5">
    <source>
        <dbReference type="ARBA" id="ARBA00022840"/>
    </source>
</evidence>
<keyword evidence="4" id="KW-0418">Kinase</keyword>
<dbReference type="Pfam" id="PF00069">
    <property type="entry name" value="Pkinase"/>
    <property type="match status" value="1"/>
</dbReference>
<dbReference type="PROSITE" id="PS50011">
    <property type="entry name" value="PROTEIN_KINASE_DOM"/>
    <property type="match status" value="1"/>
</dbReference>